<evidence type="ECO:0000256" key="2">
    <source>
        <dbReference type="ARBA" id="ARBA00022490"/>
    </source>
</evidence>
<evidence type="ECO:0000259" key="6">
    <source>
        <dbReference type="PROSITE" id="PS50206"/>
    </source>
</evidence>
<protein>
    <submittedName>
        <fullName evidence="7">Thiosulfate/3-mercaptopyruvate sulfurtransferase</fullName>
    </submittedName>
</protein>
<comment type="subcellular location">
    <subcellularLocation>
        <location evidence="1">Cytoplasm</location>
    </subcellularLocation>
</comment>
<reference evidence="7" key="1">
    <citation type="submission" date="2019-06" db="EMBL/GenBank/DDBJ databases">
        <authorList>
            <person name="Adameyko K."/>
            <person name="Finoshin A."/>
            <person name="Mikhailov K."/>
            <person name="Kravchuk O."/>
            <person name="Gusev O."/>
            <person name="Shagimardanova E."/>
            <person name="Lyupina Y."/>
        </authorList>
    </citation>
    <scope>NUCLEOTIDE SEQUENCE</scope>
</reference>
<dbReference type="CDD" id="cd01448">
    <property type="entry name" value="TST_Repeat_1"/>
    <property type="match status" value="1"/>
</dbReference>
<dbReference type="PROSITE" id="PS50206">
    <property type="entry name" value="RHODANESE_3"/>
    <property type="match status" value="2"/>
</dbReference>
<dbReference type="Gene3D" id="3.40.250.10">
    <property type="entry name" value="Rhodanese-like domain"/>
    <property type="match status" value="2"/>
</dbReference>
<dbReference type="Pfam" id="PF00581">
    <property type="entry name" value="Rhodanese"/>
    <property type="match status" value="2"/>
</dbReference>
<evidence type="ECO:0000313" key="7">
    <source>
        <dbReference type="EMBL" id="QIA61825.1"/>
    </source>
</evidence>
<dbReference type="PANTHER" id="PTHR11364">
    <property type="entry name" value="THIOSULFATE SULFERTANSFERASE"/>
    <property type="match status" value="1"/>
</dbReference>
<dbReference type="InterPro" id="IPR045078">
    <property type="entry name" value="TST/MPST-like"/>
</dbReference>
<dbReference type="SUPFAM" id="SSF52821">
    <property type="entry name" value="Rhodanese/Cell cycle control phosphatase"/>
    <property type="match status" value="2"/>
</dbReference>
<dbReference type="PANTHER" id="PTHR11364:SF27">
    <property type="entry name" value="SULFURTRANSFERASE"/>
    <property type="match status" value="1"/>
</dbReference>
<feature type="domain" description="Rhodanese" evidence="6">
    <location>
        <begin position="18"/>
        <end position="138"/>
    </location>
</feature>
<evidence type="ECO:0000256" key="4">
    <source>
        <dbReference type="ARBA" id="ARBA00022737"/>
    </source>
</evidence>
<feature type="domain" description="Rhodanese" evidence="6">
    <location>
        <begin position="169"/>
        <end position="284"/>
    </location>
</feature>
<keyword evidence="2" id="KW-0963">Cytoplasm</keyword>
<accession>A0A6C0SMR9</accession>
<sequence>MCSPLVSCEWLKEQLENKNPNIRILDGTWNQPAWKRNAQQEYLDGHIEGAVRFDIATVCDKDSPLPLTLPTAAQFTEHVQKMGISNDTHVVVYDNHAKFGFYSAGRVWWIFKTYGHVNVSILDGGIPKWKSNGYPTVSGPEPQYTPTTYKSIFHPELVRDYEAMMKSRESNTEQVVDGRPKGRYDGTAPEPNPRINSGHMIGSTNLPFMELTNKETMTLKSPADIRKVFESYKIDMDKPMVLTCGGAVVAPLVSFAASLVTGNIVPVYDGSWGDWVRKAPAETMKLGIKGEDMPK</sequence>
<feature type="compositionally biased region" description="Basic and acidic residues" evidence="5">
    <location>
        <begin position="168"/>
        <end position="184"/>
    </location>
</feature>
<dbReference type="EMBL" id="MN103195">
    <property type="protein sequence ID" value="QIA61825.1"/>
    <property type="molecule type" value="mRNA"/>
</dbReference>
<evidence type="ECO:0000256" key="3">
    <source>
        <dbReference type="ARBA" id="ARBA00022679"/>
    </source>
</evidence>
<dbReference type="GO" id="GO:0004792">
    <property type="term" value="F:thiosulfate-cyanide sulfurtransferase activity"/>
    <property type="evidence" value="ECO:0007669"/>
    <property type="project" value="TreeGrafter"/>
</dbReference>
<dbReference type="InterPro" id="IPR001763">
    <property type="entry name" value="Rhodanese-like_dom"/>
</dbReference>
<name>A0A6C0SMR9_HALPA</name>
<proteinExistence type="evidence at transcript level"/>
<dbReference type="FunFam" id="3.40.250.10:FF:000015">
    <property type="entry name" value="Sulfurtransferase"/>
    <property type="match status" value="1"/>
</dbReference>
<reference evidence="7" key="2">
    <citation type="journal article" date="2020" name="PLoS ONE">
        <title>Iron metabolic pathways in the processes of sponge plasticity.</title>
        <authorList>
            <person name="Finoshin A.D."/>
            <person name="Adameyko K.I."/>
            <person name="Mikhailov K.V."/>
            <person name="Kravchuk O.I."/>
            <person name="Georgiev A.A."/>
            <person name="Gornostaev N.G."/>
            <person name="Kosevich I.A."/>
            <person name="Mikhailov V.S."/>
            <person name="Gazizova G.R."/>
            <person name="Shagimardanova E.I."/>
            <person name="Gusev O.A."/>
            <person name="Lyupina Y.V."/>
        </authorList>
    </citation>
    <scope>NUCLEOTIDE SEQUENCE</scope>
</reference>
<organism evidence="7">
    <name type="scientific">Halichondria panicea</name>
    <name type="common">Breadcrumb sponge</name>
    <dbReference type="NCBI Taxonomy" id="6063"/>
    <lineage>
        <taxon>Eukaryota</taxon>
        <taxon>Metazoa</taxon>
        <taxon>Porifera</taxon>
        <taxon>Demospongiae</taxon>
        <taxon>Heteroscleromorpha</taxon>
        <taxon>Suberitida</taxon>
        <taxon>Halichondriidae</taxon>
        <taxon>Halichondria</taxon>
        <taxon>Halichondria (Halichondria)</taxon>
    </lineage>
</organism>
<keyword evidence="4" id="KW-0677">Repeat</keyword>
<dbReference type="GO" id="GO:0005739">
    <property type="term" value="C:mitochondrion"/>
    <property type="evidence" value="ECO:0007669"/>
    <property type="project" value="TreeGrafter"/>
</dbReference>
<dbReference type="SMART" id="SM00450">
    <property type="entry name" value="RHOD"/>
    <property type="match status" value="2"/>
</dbReference>
<keyword evidence="7" id="KW-0670">Pyruvate</keyword>
<keyword evidence="3 7" id="KW-0808">Transferase</keyword>
<evidence type="ECO:0000256" key="5">
    <source>
        <dbReference type="SAM" id="MobiDB-lite"/>
    </source>
</evidence>
<dbReference type="CDD" id="cd01449">
    <property type="entry name" value="TST_Repeat_2"/>
    <property type="match status" value="1"/>
</dbReference>
<feature type="region of interest" description="Disordered" evidence="5">
    <location>
        <begin position="168"/>
        <end position="199"/>
    </location>
</feature>
<dbReference type="AlphaFoldDB" id="A0A6C0SMR9"/>
<dbReference type="FunFam" id="3.40.250.10:FF:000001">
    <property type="entry name" value="Sulfurtransferase"/>
    <property type="match status" value="1"/>
</dbReference>
<dbReference type="InterPro" id="IPR036873">
    <property type="entry name" value="Rhodanese-like_dom_sf"/>
</dbReference>
<evidence type="ECO:0000256" key="1">
    <source>
        <dbReference type="ARBA" id="ARBA00004496"/>
    </source>
</evidence>